<dbReference type="RefSeq" id="WP_237818036.1">
    <property type="nucleotide sequence ID" value="NZ_JAKLTQ010000001.1"/>
</dbReference>
<evidence type="ECO:0000313" key="2">
    <source>
        <dbReference type="EMBL" id="MCG2620958.1"/>
    </source>
</evidence>
<comment type="caution">
    <text evidence="2">The sequence shown here is derived from an EMBL/GenBank/DDBJ whole genome shotgun (WGS) entry which is preliminary data.</text>
</comment>
<proteinExistence type="predicted"/>
<accession>A0ABS9L308</accession>
<dbReference type="EMBL" id="JAKLTQ010000001">
    <property type="protein sequence ID" value="MCG2620958.1"/>
    <property type="molecule type" value="Genomic_DNA"/>
</dbReference>
<dbReference type="Proteomes" id="UP001165368">
    <property type="component" value="Unassembled WGS sequence"/>
</dbReference>
<name>A0ABS9L308_9MICC</name>
<reference evidence="2" key="1">
    <citation type="submission" date="2022-01" db="EMBL/GenBank/DDBJ databases">
        <authorList>
            <person name="Jo J.-H."/>
            <person name="Im W.-T."/>
        </authorList>
    </citation>
    <scope>NUCLEOTIDE SEQUENCE</scope>
    <source>
        <strain evidence="2">I2-34</strain>
    </source>
</reference>
<gene>
    <name evidence="2" type="ORF">LVY72_03400</name>
</gene>
<evidence type="ECO:0000256" key="1">
    <source>
        <dbReference type="SAM" id="MobiDB-lite"/>
    </source>
</evidence>
<feature type="compositionally biased region" description="Low complexity" evidence="1">
    <location>
        <begin position="32"/>
        <end position="48"/>
    </location>
</feature>
<sequence length="89" mass="8732">MSTEDQRAAGEGSGGPTGSTVPDAPDGVGVGATNEPNTFEPEEAAPAAGRGGGQPADVPAPDEAAGPAEEQDKQEPDDRGLTTDTTPSD</sequence>
<organism evidence="2 3">
    <name type="scientific">Arthrobacter hankyongi</name>
    <dbReference type="NCBI Taxonomy" id="2904801"/>
    <lineage>
        <taxon>Bacteria</taxon>
        <taxon>Bacillati</taxon>
        <taxon>Actinomycetota</taxon>
        <taxon>Actinomycetes</taxon>
        <taxon>Micrococcales</taxon>
        <taxon>Micrococcaceae</taxon>
        <taxon>Arthrobacter</taxon>
    </lineage>
</organism>
<feature type="compositionally biased region" description="Low complexity" evidence="1">
    <location>
        <begin position="55"/>
        <end position="68"/>
    </location>
</feature>
<protein>
    <submittedName>
        <fullName evidence="2">Uncharacterized protein</fullName>
    </submittedName>
</protein>
<evidence type="ECO:0000313" key="3">
    <source>
        <dbReference type="Proteomes" id="UP001165368"/>
    </source>
</evidence>
<keyword evidence="3" id="KW-1185">Reference proteome</keyword>
<feature type="compositionally biased region" description="Basic and acidic residues" evidence="1">
    <location>
        <begin position="70"/>
        <end position="81"/>
    </location>
</feature>
<feature type="region of interest" description="Disordered" evidence="1">
    <location>
        <begin position="1"/>
        <end position="89"/>
    </location>
</feature>